<keyword evidence="1" id="KW-0812">Transmembrane</keyword>
<evidence type="ECO:0000313" key="2">
    <source>
        <dbReference type="EMBL" id="SEK85143.1"/>
    </source>
</evidence>
<feature type="transmembrane region" description="Helical" evidence="1">
    <location>
        <begin position="253"/>
        <end position="273"/>
    </location>
</feature>
<evidence type="ECO:0000313" key="3">
    <source>
        <dbReference type="Proteomes" id="UP000182321"/>
    </source>
</evidence>
<evidence type="ECO:0000256" key="1">
    <source>
        <dbReference type="SAM" id="Phobius"/>
    </source>
</evidence>
<keyword evidence="1" id="KW-1133">Transmembrane helix</keyword>
<keyword evidence="1" id="KW-0472">Membrane</keyword>
<sequence length="408" mass="47936">MKNKIQQTFYIRNIIMSGSLLIAIISILRFYNNVRLVGLIILLALILFIGSYKAMHVYMQKQFTEKMNLDKIIDFFSKKKRLYLREKADLFNALLWCGEDERIVDYIRNNSLPLEQKLSYEFYKLDKKLIKENDVENDMYPEAFLRIQGLLEAYKNCKKKDNDVVNKFHAYFDFYQSYYNKQYDSALAAIDENVSKENINDTWRIYHKGIVYKQIGDIDKADLCFAHFKTCGGHTRFHKWLGIESDTKGQSSIAMWPLMVATVLYLAVVIVLWNHQYSSVQEALKWEYGDNESNLYLITESYDDGQGVSIYSYNDSVLYCNYCKNDHGYTIKKRHVDKNIKEDRNDSFFNSSTIVLINGSFYKETNYKPEIIITKGDSLDPNVIRNIQVESIESKTVNNELYYLVTVE</sequence>
<name>A0A1H7KE48_9FIRM</name>
<dbReference type="EMBL" id="FNZX01000012">
    <property type="protein sequence ID" value="SEK85143.1"/>
    <property type="molecule type" value="Genomic_DNA"/>
</dbReference>
<feature type="transmembrane region" description="Helical" evidence="1">
    <location>
        <begin position="34"/>
        <end position="52"/>
    </location>
</feature>
<gene>
    <name evidence="2" type="ORF">SAMN02910377_02011</name>
</gene>
<keyword evidence="3" id="KW-1185">Reference proteome</keyword>
<accession>A0A1H7KE48</accession>
<proteinExistence type="predicted"/>
<dbReference type="RefSeq" id="WP_143063582.1">
    <property type="nucleotide sequence ID" value="NZ_FNZX01000012.1"/>
</dbReference>
<dbReference type="Proteomes" id="UP000182321">
    <property type="component" value="Unassembled WGS sequence"/>
</dbReference>
<feature type="transmembrane region" description="Helical" evidence="1">
    <location>
        <begin position="9"/>
        <end position="28"/>
    </location>
</feature>
<protein>
    <submittedName>
        <fullName evidence="2">Uncharacterized protein</fullName>
    </submittedName>
</protein>
<organism evidence="2 3">
    <name type="scientific">Pseudobutyrivibrio ruminis</name>
    <dbReference type="NCBI Taxonomy" id="46206"/>
    <lineage>
        <taxon>Bacteria</taxon>
        <taxon>Bacillati</taxon>
        <taxon>Bacillota</taxon>
        <taxon>Clostridia</taxon>
        <taxon>Lachnospirales</taxon>
        <taxon>Lachnospiraceae</taxon>
        <taxon>Pseudobutyrivibrio</taxon>
    </lineage>
</organism>
<reference evidence="3" key="1">
    <citation type="submission" date="2016-10" db="EMBL/GenBank/DDBJ databases">
        <authorList>
            <person name="Varghese N."/>
        </authorList>
    </citation>
    <scope>NUCLEOTIDE SEQUENCE [LARGE SCALE GENOMIC DNA]</scope>
    <source>
        <strain evidence="3">ACV-9</strain>
    </source>
</reference>
<dbReference type="AlphaFoldDB" id="A0A1H7KE48"/>